<dbReference type="AlphaFoldDB" id="K3WBB4"/>
<dbReference type="Proteomes" id="UP000019132">
    <property type="component" value="Unassembled WGS sequence"/>
</dbReference>
<protein>
    <submittedName>
        <fullName evidence="1">Uncharacterized protein</fullName>
    </submittedName>
</protein>
<dbReference type="eggNOG" id="ENOG502T0H4">
    <property type="taxonomic scope" value="Eukaryota"/>
</dbReference>
<proteinExistence type="predicted"/>
<evidence type="ECO:0000313" key="1">
    <source>
        <dbReference type="EnsemblProtists" id="PYU1_T002255"/>
    </source>
</evidence>
<organism evidence="1 2">
    <name type="scientific">Globisporangium ultimum (strain ATCC 200006 / CBS 805.95 / DAOM BR144)</name>
    <name type="common">Pythium ultimum</name>
    <dbReference type="NCBI Taxonomy" id="431595"/>
    <lineage>
        <taxon>Eukaryota</taxon>
        <taxon>Sar</taxon>
        <taxon>Stramenopiles</taxon>
        <taxon>Oomycota</taxon>
        <taxon>Peronosporomycetes</taxon>
        <taxon>Pythiales</taxon>
        <taxon>Pythiaceae</taxon>
        <taxon>Globisporangium</taxon>
    </lineage>
</organism>
<dbReference type="OMA" id="MACMPLD"/>
<dbReference type="HOGENOM" id="CLU_130695_0_0_1"/>
<name>K3WBB4_GLOUD</name>
<dbReference type="EnsemblProtists" id="PYU1_T002255">
    <property type="protein sequence ID" value="PYU1_T002255"/>
    <property type="gene ID" value="PYU1_G002252"/>
</dbReference>
<dbReference type="STRING" id="431595.K3WBB4"/>
<dbReference type="VEuPathDB" id="FungiDB:PYU1_G002252"/>
<accession>K3WBB4</accession>
<reference evidence="1" key="3">
    <citation type="submission" date="2014-11" db="UniProtKB">
        <authorList>
            <consortium name="EnsemblProtists"/>
        </authorList>
    </citation>
    <scope>IDENTIFICATION</scope>
    <source>
        <strain evidence="1">DAOM BR144</strain>
    </source>
</reference>
<keyword evidence="2" id="KW-1185">Reference proteome</keyword>
<reference evidence="2" key="2">
    <citation type="submission" date="2010-04" db="EMBL/GenBank/DDBJ databases">
        <authorList>
            <person name="Buell R."/>
            <person name="Hamilton J."/>
            <person name="Hostetler J."/>
        </authorList>
    </citation>
    <scope>NUCLEOTIDE SEQUENCE [LARGE SCALE GENOMIC DNA]</scope>
    <source>
        <strain evidence="2">DAOM:BR144</strain>
    </source>
</reference>
<dbReference type="InParanoid" id="K3WBB4"/>
<reference evidence="2" key="1">
    <citation type="journal article" date="2010" name="Genome Biol.">
        <title>Genome sequence of the necrotrophic plant pathogen Pythium ultimum reveals original pathogenicity mechanisms and effector repertoire.</title>
        <authorList>
            <person name="Levesque C.A."/>
            <person name="Brouwer H."/>
            <person name="Cano L."/>
            <person name="Hamilton J.P."/>
            <person name="Holt C."/>
            <person name="Huitema E."/>
            <person name="Raffaele S."/>
            <person name="Robideau G.P."/>
            <person name="Thines M."/>
            <person name="Win J."/>
            <person name="Zerillo M.M."/>
            <person name="Beakes G.W."/>
            <person name="Boore J.L."/>
            <person name="Busam D."/>
            <person name="Dumas B."/>
            <person name="Ferriera S."/>
            <person name="Fuerstenberg S.I."/>
            <person name="Gachon C.M."/>
            <person name="Gaulin E."/>
            <person name="Govers F."/>
            <person name="Grenville-Briggs L."/>
            <person name="Horner N."/>
            <person name="Hostetler J."/>
            <person name="Jiang R.H."/>
            <person name="Johnson J."/>
            <person name="Krajaejun T."/>
            <person name="Lin H."/>
            <person name="Meijer H.J."/>
            <person name="Moore B."/>
            <person name="Morris P."/>
            <person name="Phuntmart V."/>
            <person name="Puiu D."/>
            <person name="Shetty J."/>
            <person name="Stajich J.E."/>
            <person name="Tripathy S."/>
            <person name="Wawra S."/>
            <person name="van West P."/>
            <person name="Whitty B.R."/>
            <person name="Coutinho P.M."/>
            <person name="Henrissat B."/>
            <person name="Martin F."/>
            <person name="Thomas P.D."/>
            <person name="Tyler B.M."/>
            <person name="De Vries R.P."/>
            <person name="Kamoun S."/>
            <person name="Yandell M."/>
            <person name="Tisserat N."/>
            <person name="Buell C.R."/>
        </authorList>
    </citation>
    <scope>NUCLEOTIDE SEQUENCE</scope>
    <source>
        <strain evidence="2">DAOM:BR144</strain>
    </source>
</reference>
<evidence type="ECO:0000313" key="2">
    <source>
        <dbReference type="Proteomes" id="UP000019132"/>
    </source>
</evidence>
<sequence>MAMACMPLDDAAQKQVLALAAAKGNGTQLYARFMPVAAELLTARGASDDTRELLHSAVKTRLDARAKAGLISTKKKDKRHDATPISKDMQKQYAVFAAKLAQSVIKTYAAVVVSQGTTEVDKKNNQDILAALDVAAAALYIVYSFESVLRLGDLVLDNMLYQVSKKYAGMPQSP</sequence>